<dbReference type="EMBL" id="CP002293">
    <property type="protein sequence ID" value="ADP76142.1"/>
    <property type="molecule type" value="Genomic_DNA"/>
</dbReference>
<accession>A0A7U4DM29</accession>
<dbReference type="InterPro" id="IPR053145">
    <property type="entry name" value="AB_hydrolase_Est10"/>
</dbReference>
<reference evidence="2" key="1">
    <citation type="submission" date="2010-10" db="EMBL/GenBank/DDBJ databases">
        <title>Complete sequence of chromosome of Geobacillus sp. Y4.1MC1.</title>
        <authorList>
            <consortium name="US DOE Joint Genome Institute"/>
            <person name="Lucas S."/>
            <person name="Copeland A."/>
            <person name="Lapidus A."/>
            <person name="Cheng J.-F."/>
            <person name="Bruce D."/>
            <person name="Goodwin L."/>
            <person name="Pitluck S."/>
            <person name="Chertkov O."/>
            <person name="Zhang X."/>
            <person name="Detter J.C."/>
            <person name="Han C."/>
            <person name="Tapia R."/>
            <person name="Land M."/>
            <person name="Hauser L."/>
            <person name="Jeffries C."/>
            <person name="Kyrpides N."/>
            <person name="Ivanova N."/>
            <person name="Ovchinnikova G."/>
            <person name="Brumm P."/>
            <person name="Mead D."/>
            <person name="Woyke T."/>
        </authorList>
    </citation>
    <scope>NUCLEOTIDE SEQUENCE [LARGE SCALE GENOMIC DNA]</scope>
    <source>
        <strain evidence="2">Y4.1MC1</strain>
    </source>
</reference>
<name>A0A7U4DM29_GEOS0</name>
<dbReference type="InterPro" id="IPR022742">
    <property type="entry name" value="Hydrolase_4"/>
</dbReference>
<dbReference type="KEGG" id="gmc:GY4MC1_3490"/>
<evidence type="ECO:0000313" key="2">
    <source>
        <dbReference type="EMBL" id="ADP76142.1"/>
    </source>
</evidence>
<dbReference type="Gene3D" id="3.40.50.1820">
    <property type="entry name" value="alpha/beta hydrolase"/>
    <property type="match status" value="1"/>
</dbReference>
<dbReference type="PANTHER" id="PTHR43265:SF1">
    <property type="entry name" value="ESTERASE ESTD"/>
    <property type="match status" value="1"/>
</dbReference>
<dbReference type="GO" id="GO:0052689">
    <property type="term" value="F:carboxylic ester hydrolase activity"/>
    <property type="evidence" value="ECO:0007669"/>
    <property type="project" value="TreeGrafter"/>
</dbReference>
<protein>
    <submittedName>
        <fullName evidence="2">PGAP1 family protein</fullName>
    </submittedName>
</protein>
<dbReference type="PANTHER" id="PTHR43265">
    <property type="entry name" value="ESTERASE ESTD"/>
    <property type="match status" value="1"/>
</dbReference>
<organism evidence="2">
    <name type="scientific">Geobacillus sp. (strain Y4.1MC1)</name>
    <dbReference type="NCBI Taxonomy" id="581103"/>
    <lineage>
        <taxon>Bacteria</taxon>
        <taxon>Bacillati</taxon>
        <taxon>Bacillota</taxon>
        <taxon>Bacilli</taxon>
        <taxon>Bacillales</taxon>
        <taxon>Anoxybacillaceae</taxon>
        <taxon>Geobacillus</taxon>
    </lineage>
</organism>
<gene>
    <name evidence="2" type="ORF">GY4MC1_3490</name>
</gene>
<dbReference type="AlphaFoldDB" id="A0A7U4DM29"/>
<proteinExistence type="predicted"/>
<sequence>MKFLQIASGKEFLAASIHYPDSLLPAKEIPVVIICHGFISTRIGIDRLFVQTAHYLASRGMPVVRFDYAGCGESSGEYGDNRLEDLIYQTRSVIDYVKSTESFKNNPIILLGHSLGGAVALLTAAIDTRVDSLILWAPSANPYDDITRIVKTQTKVSNLDRNIDYCGYRLGPHFFQSLSHYHPLQEAKKFPGNVLVVHGGNDEEIPVEYCHLYYQAFQLRKKGNCVKEIIPEANHTFSSLSHRQILLQITSDWLEKELFLIS</sequence>
<dbReference type="InterPro" id="IPR029058">
    <property type="entry name" value="AB_hydrolase_fold"/>
</dbReference>
<dbReference type="SUPFAM" id="SSF53474">
    <property type="entry name" value="alpha/beta-Hydrolases"/>
    <property type="match status" value="1"/>
</dbReference>
<feature type="domain" description="Serine aminopeptidase S33" evidence="1">
    <location>
        <begin position="31"/>
        <end position="152"/>
    </location>
</feature>
<dbReference type="Pfam" id="PF12146">
    <property type="entry name" value="Hydrolase_4"/>
    <property type="match status" value="1"/>
</dbReference>
<evidence type="ECO:0000259" key="1">
    <source>
        <dbReference type="Pfam" id="PF12146"/>
    </source>
</evidence>